<reference evidence="10" key="1">
    <citation type="submission" date="2009-12" db="EMBL/GenBank/DDBJ databases">
        <title>Sequence of Clostridiales genomosp. BVAB3 str. UPII9-5.</title>
        <authorList>
            <person name="Madupu R."/>
            <person name="Durkin A.S."/>
            <person name="Torralba M."/>
            <person name="Methe B."/>
            <person name="Sutton G.G."/>
            <person name="Strausberg R.L."/>
            <person name="Nelson K.E."/>
        </authorList>
    </citation>
    <scope>NUCLEOTIDE SEQUENCE [LARGE SCALE GENOMIC DNA]</scope>
    <source>
        <strain evidence="10">28L</strain>
    </source>
</reference>
<feature type="transmembrane region" description="Helical" evidence="6">
    <location>
        <begin position="55"/>
        <end position="78"/>
    </location>
</feature>
<keyword evidence="11" id="KW-1185">Reference proteome</keyword>
<keyword evidence="2 6" id="KW-1003">Cell membrane</keyword>
<comment type="caution">
    <text evidence="8">The sequence shown here is derived from an EMBL/GenBank/DDBJ whole genome shotgun (WGS) entry which is preliminary data.</text>
</comment>
<dbReference type="GO" id="GO:0005886">
    <property type="term" value="C:plasma membrane"/>
    <property type="evidence" value="ECO:0007669"/>
    <property type="project" value="UniProtKB-SubCell"/>
</dbReference>
<organism evidence="8 10">
    <name type="scientific">Megasphaera lornae</name>
    <dbReference type="NCBI Taxonomy" id="1000568"/>
    <lineage>
        <taxon>Bacteria</taxon>
        <taxon>Bacillati</taxon>
        <taxon>Bacillota</taxon>
        <taxon>Negativicutes</taxon>
        <taxon>Veillonellales</taxon>
        <taxon>Veillonellaceae</taxon>
        <taxon>Megasphaera</taxon>
    </lineage>
</organism>
<keyword evidence="5 6" id="KW-0472">Membrane</keyword>
<feature type="transmembrane region" description="Helical" evidence="6">
    <location>
        <begin position="21"/>
        <end position="40"/>
    </location>
</feature>
<dbReference type="InterPro" id="IPR032816">
    <property type="entry name" value="VTT_dom"/>
</dbReference>
<proteinExistence type="inferred from homology"/>
<dbReference type="Proteomes" id="UP000004018">
    <property type="component" value="Unassembled WGS sequence"/>
</dbReference>
<feature type="domain" description="VTT" evidence="7">
    <location>
        <begin position="82"/>
        <end position="197"/>
    </location>
</feature>
<evidence type="ECO:0000313" key="8">
    <source>
        <dbReference type="EMBL" id="EFD93843.1"/>
    </source>
</evidence>
<dbReference type="PANTHER" id="PTHR12677:SF59">
    <property type="entry name" value="GOLGI APPARATUS MEMBRANE PROTEIN TVP38-RELATED"/>
    <property type="match status" value="1"/>
</dbReference>
<evidence type="ECO:0000313" key="9">
    <source>
        <dbReference type="EMBL" id="EGL39863.1"/>
    </source>
</evidence>
<comment type="subcellular location">
    <subcellularLocation>
        <location evidence="1 6">Cell membrane</location>
        <topology evidence="1 6">Multi-pass membrane protein</topology>
    </subcellularLocation>
</comment>
<comment type="caution">
    <text evidence="6">Lacks conserved residue(s) required for the propagation of feature annotation.</text>
</comment>
<dbReference type="Proteomes" id="UP000003242">
    <property type="component" value="Unassembled WGS sequence"/>
</dbReference>
<dbReference type="EMBL" id="AFIJ01000032">
    <property type="protein sequence ID" value="EGL39863.1"/>
    <property type="molecule type" value="Genomic_DNA"/>
</dbReference>
<evidence type="ECO:0000313" key="11">
    <source>
        <dbReference type="Proteomes" id="UP000004018"/>
    </source>
</evidence>
<reference evidence="9 11" key="3">
    <citation type="submission" date="2011-04" db="EMBL/GenBank/DDBJ databases">
        <authorList>
            <person name="Harkins D.M."/>
            <person name="Madupu R."/>
            <person name="Durkin A.S."/>
            <person name="Torralba M."/>
            <person name="Methe B."/>
            <person name="Sutton G.G."/>
            <person name="Nelson K.E."/>
        </authorList>
    </citation>
    <scope>NUCLEOTIDE SEQUENCE [LARGE SCALE GENOMIC DNA]</scope>
    <source>
        <strain evidence="9 11">UPII 199-6</strain>
    </source>
</reference>
<evidence type="ECO:0000256" key="3">
    <source>
        <dbReference type="ARBA" id="ARBA00022692"/>
    </source>
</evidence>
<sequence length="236" mass="26688">MTKDRIYMTDKNLSRLLKSGSILLIILMIAAVQLCLPGFFAEMGRLVIQGDLDGLAYYIASFGYAAVIVSMVMIALVNAVGFPSILFLTVNGIIFGLVPGIIISWIGEVIGIEISFRLTRTLFHKQAQKLLARSHVLEKFDSHSCLRTMMIGRAIPYSPNMFVTAFGALSNISYRDQFIANFLGKLPAVIIEVWLGHDLLRIQEHWQRLLGLILLLAIIYGFIWFRKHLEKKHKMF</sequence>
<feature type="transmembrane region" description="Helical" evidence="6">
    <location>
        <begin position="206"/>
        <end position="225"/>
    </location>
</feature>
<dbReference type="AlphaFoldDB" id="D3LVB6"/>
<dbReference type="InterPro" id="IPR015414">
    <property type="entry name" value="TMEM64"/>
</dbReference>
<evidence type="ECO:0000256" key="2">
    <source>
        <dbReference type="ARBA" id="ARBA00022475"/>
    </source>
</evidence>
<evidence type="ECO:0000259" key="7">
    <source>
        <dbReference type="Pfam" id="PF09335"/>
    </source>
</evidence>
<keyword evidence="3 6" id="KW-0812">Transmembrane</keyword>
<evidence type="ECO:0000256" key="5">
    <source>
        <dbReference type="ARBA" id="ARBA00023136"/>
    </source>
</evidence>
<feature type="transmembrane region" description="Helical" evidence="6">
    <location>
        <begin position="85"/>
        <end position="106"/>
    </location>
</feature>
<dbReference type="PANTHER" id="PTHR12677">
    <property type="entry name" value="GOLGI APPARATUS MEMBRANE PROTEIN TVP38-RELATED"/>
    <property type="match status" value="1"/>
</dbReference>
<protein>
    <recommendedName>
        <fullName evidence="6">TVP38/TMEM64 family membrane protein</fullName>
    </recommendedName>
</protein>
<evidence type="ECO:0000256" key="1">
    <source>
        <dbReference type="ARBA" id="ARBA00004651"/>
    </source>
</evidence>
<evidence type="ECO:0000256" key="4">
    <source>
        <dbReference type="ARBA" id="ARBA00022989"/>
    </source>
</evidence>
<reference evidence="8" key="2">
    <citation type="submission" date="2009-12" db="EMBL/GenBank/DDBJ databases">
        <authorList>
            <person name="Madupu R."/>
            <person name="Durkin A.S."/>
            <person name="Torralba M."/>
            <person name="Methe B."/>
            <person name="Sutton G.G."/>
            <person name="Strausberg R.L."/>
            <person name="Nelson K.E."/>
        </authorList>
    </citation>
    <scope>NUCLEOTIDE SEQUENCE</scope>
    <source>
        <strain evidence="8">28L</strain>
    </source>
</reference>
<accession>D3LVB6</accession>
<keyword evidence="4 6" id="KW-1133">Transmembrane helix</keyword>
<evidence type="ECO:0000256" key="6">
    <source>
        <dbReference type="RuleBase" id="RU366058"/>
    </source>
</evidence>
<name>D3LVB6_9FIRM</name>
<dbReference type="eggNOG" id="COG0398">
    <property type="taxonomic scope" value="Bacteria"/>
</dbReference>
<comment type="similarity">
    <text evidence="6">Belongs to the TVP38/TMEM64 family.</text>
</comment>
<evidence type="ECO:0000313" key="10">
    <source>
        <dbReference type="Proteomes" id="UP000003242"/>
    </source>
</evidence>
<gene>
    <name evidence="8" type="ORF">HMPREF0889_0238</name>
    <name evidence="9" type="ORF">HMPREF1039_0298</name>
</gene>
<dbReference type="Pfam" id="PF09335">
    <property type="entry name" value="VTT_dom"/>
    <property type="match status" value="1"/>
</dbReference>
<dbReference type="EMBL" id="ADGP01000020">
    <property type="protein sequence ID" value="EFD93843.1"/>
    <property type="molecule type" value="Genomic_DNA"/>
</dbReference>
<dbReference type="STRING" id="699218.HMPREF0889_0238"/>
<dbReference type="OrthoDB" id="3034435at2"/>